<evidence type="ECO:0000313" key="2">
    <source>
        <dbReference type="Proteomes" id="UP000198901"/>
    </source>
</evidence>
<name>A0A1G9JVF9_9BACT</name>
<protein>
    <recommendedName>
        <fullName evidence="3">Lipocalin-like domain-containing protein</fullName>
    </recommendedName>
</protein>
<dbReference type="RefSeq" id="WP_093198003.1">
    <property type="nucleotide sequence ID" value="NZ_FNGS01000002.1"/>
</dbReference>
<dbReference type="AlphaFoldDB" id="A0A1G9JVF9"/>
<dbReference type="EMBL" id="FNGS01000002">
    <property type="protein sequence ID" value="SDL40823.1"/>
    <property type="molecule type" value="Genomic_DNA"/>
</dbReference>
<gene>
    <name evidence="1" type="ORF">SAMN04488090_0754</name>
</gene>
<dbReference type="STRING" id="563176.SAMN04488090_0754"/>
<dbReference type="PROSITE" id="PS51257">
    <property type="entry name" value="PROKAR_LIPOPROTEIN"/>
    <property type="match status" value="1"/>
</dbReference>
<dbReference type="OrthoDB" id="964100at2"/>
<sequence>MIQKISTGFLVLVVLFLASCGKDKDLTKSEVLVSTSWKLSRVSNPSDGKTIDQSRLGATTVSIFQMNIQFRDNNIVRAMGPDNQILNAGTWQLSSDQTVMTVDITAFKGDFKVVELKKGSLILQQSGVPVDGKNQSANLEFVAL</sequence>
<organism evidence="1 2">
    <name type="scientific">Siphonobacter aquaeclarae</name>
    <dbReference type="NCBI Taxonomy" id="563176"/>
    <lineage>
        <taxon>Bacteria</taxon>
        <taxon>Pseudomonadati</taxon>
        <taxon>Bacteroidota</taxon>
        <taxon>Cytophagia</taxon>
        <taxon>Cytophagales</taxon>
        <taxon>Cytophagaceae</taxon>
        <taxon>Siphonobacter</taxon>
    </lineage>
</organism>
<dbReference type="Proteomes" id="UP000198901">
    <property type="component" value="Unassembled WGS sequence"/>
</dbReference>
<proteinExistence type="predicted"/>
<evidence type="ECO:0000313" key="1">
    <source>
        <dbReference type="EMBL" id="SDL40823.1"/>
    </source>
</evidence>
<keyword evidence="2" id="KW-1185">Reference proteome</keyword>
<accession>A0A1G9JVF9</accession>
<reference evidence="1 2" key="1">
    <citation type="submission" date="2016-10" db="EMBL/GenBank/DDBJ databases">
        <authorList>
            <person name="de Groot N.N."/>
        </authorList>
    </citation>
    <scope>NUCLEOTIDE SEQUENCE [LARGE SCALE GENOMIC DNA]</scope>
    <source>
        <strain evidence="1 2">DSM 21668</strain>
    </source>
</reference>
<evidence type="ECO:0008006" key="3">
    <source>
        <dbReference type="Google" id="ProtNLM"/>
    </source>
</evidence>